<dbReference type="GO" id="GO:0006355">
    <property type="term" value="P:regulation of DNA-templated transcription"/>
    <property type="evidence" value="ECO:0007669"/>
    <property type="project" value="InterPro"/>
</dbReference>
<dbReference type="GO" id="GO:0046872">
    <property type="term" value="F:metal ion binding"/>
    <property type="evidence" value="ECO:0007669"/>
    <property type="project" value="InterPro"/>
</dbReference>
<dbReference type="AlphaFoldDB" id="A0A0F8ZWL6"/>
<dbReference type="GO" id="GO:0003677">
    <property type="term" value="F:DNA binding"/>
    <property type="evidence" value="ECO:0007669"/>
    <property type="project" value="InterPro"/>
</dbReference>
<protein>
    <recommendedName>
        <fullName evidence="2">Metal-sensitive transcriptional regulator</fullName>
    </recommendedName>
</protein>
<dbReference type="PANTHER" id="PTHR33677">
    <property type="entry name" value="TRANSCRIPTIONAL REPRESSOR FRMR-RELATED"/>
    <property type="match status" value="1"/>
</dbReference>
<evidence type="ECO:0000313" key="1">
    <source>
        <dbReference type="EMBL" id="KKK90305.1"/>
    </source>
</evidence>
<dbReference type="PANTHER" id="PTHR33677:SF3">
    <property type="entry name" value="COPPER-SENSING TRANSCRIPTIONAL REPRESSOR RICR"/>
    <property type="match status" value="1"/>
</dbReference>
<reference evidence="1" key="1">
    <citation type="journal article" date="2015" name="Nature">
        <title>Complex archaea that bridge the gap between prokaryotes and eukaryotes.</title>
        <authorList>
            <person name="Spang A."/>
            <person name="Saw J.H."/>
            <person name="Jorgensen S.L."/>
            <person name="Zaremba-Niedzwiedzka K."/>
            <person name="Martijn J."/>
            <person name="Lind A.E."/>
            <person name="van Eijk R."/>
            <person name="Schleper C."/>
            <person name="Guy L."/>
            <person name="Ettema T.J."/>
        </authorList>
    </citation>
    <scope>NUCLEOTIDE SEQUENCE</scope>
</reference>
<proteinExistence type="predicted"/>
<name>A0A0F8ZWL6_9ZZZZ</name>
<dbReference type="InterPro" id="IPR038390">
    <property type="entry name" value="Metal_Tscrpt_repr_sf"/>
</dbReference>
<dbReference type="InterPro" id="IPR003735">
    <property type="entry name" value="Metal_Tscrpt_repr"/>
</dbReference>
<comment type="caution">
    <text evidence="1">The sequence shown here is derived from an EMBL/GenBank/DDBJ whole genome shotgun (WGS) entry which is preliminary data.</text>
</comment>
<organism evidence="1">
    <name type="scientific">marine sediment metagenome</name>
    <dbReference type="NCBI Taxonomy" id="412755"/>
    <lineage>
        <taxon>unclassified sequences</taxon>
        <taxon>metagenomes</taxon>
        <taxon>ecological metagenomes</taxon>
    </lineage>
</organism>
<accession>A0A0F8ZWL6</accession>
<gene>
    <name evidence="1" type="ORF">LCGC14_2724370</name>
</gene>
<sequence length="101" mass="11519">MRAETKKDALKRMSYIEGHFQGIRRMVEKEEYCVDILKQTYAVRRAIEKLEGKILDNHLHTCAIDGIRDGVRHLITIERHRSPFRSASAASSARGRALLAG</sequence>
<dbReference type="Gene3D" id="1.20.58.1000">
    <property type="entry name" value="Metal-sensitive repressor, helix protomer"/>
    <property type="match status" value="1"/>
</dbReference>
<dbReference type="Pfam" id="PF02583">
    <property type="entry name" value="Trns_repr_metal"/>
    <property type="match status" value="1"/>
</dbReference>
<evidence type="ECO:0008006" key="2">
    <source>
        <dbReference type="Google" id="ProtNLM"/>
    </source>
</evidence>
<dbReference type="EMBL" id="LAZR01049160">
    <property type="protein sequence ID" value="KKK90305.1"/>
    <property type="molecule type" value="Genomic_DNA"/>
</dbReference>